<dbReference type="GO" id="GO:0005737">
    <property type="term" value="C:cytoplasm"/>
    <property type="evidence" value="ECO:0007669"/>
    <property type="project" value="TreeGrafter"/>
</dbReference>
<comment type="caution">
    <text evidence="1">The sequence shown here is derived from an EMBL/GenBank/DDBJ whole genome shotgun (WGS) entry which is preliminary data.</text>
</comment>
<dbReference type="PANTHER" id="PTHR48100:SF1">
    <property type="entry name" value="HISTIDINE PHOSPHATASE FAMILY PROTEIN-RELATED"/>
    <property type="match status" value="1"/>
</dbReference>
<proteinExistence type="predicted"/>
<sequence>MGIKAYEPVQGFFIYDDPSQSSLPAVPPRFGLKDDSDDRWAKFLGDVRKLNEDAPEGTSYKFFLLSRHGQGYHNVAEAKYGTIAWDDYWAKLDGDGEIIWGPDPKLTPVGIEQAHAARAGWITESQFGIPAPHKRYCSPLTRALHTCDTMFDGVYEKYEQRVFVMEHCREENGVHTCDRRNTRTHITSTFPHFSIEDSLTERDELWHPTIRETKPEVAERARKVLNYIFDHDKEHTFISITAHGGWITGFLTAVGSQPFIVPTGGNGVLPIVVKARVQDLLN</sequence>
<dbReference type="InterPro" id="IPR013078">
    <property type="entry name" value="His_Pase_superF_clade-1"/>
</dbReference>
<dbReference type="EMBL" id="CACVBS010000074">
    <property type="protein sequence ID" value="CAA7269068.1"/>
    <property type="molecule type" value="Genomic_DNA"/>
</dbReference>
<evidence type="ECO:0000313" key="1">
    <source>
        <dbReference type="EMBL" id="CAA7269068.1"/>
    </source>
</evidence>
<dbReference type="SUPFAM" id="SSF53254">
    <property type="entry name" value="Phosphoglycerate mutase-like"/>
    <property type="match status" value="1"/>
</dbReference>
<dbReference type="GO" id="GO:0016791">
    <property type="term" value="F:phosphatase activity"/>
    <property type="evidence" value="ECO:0007669"/>
    <property type="project" value="TreeGrafter"/>
</dbReference>
<evidence type="ECO:0000313" key="2">
    <source>
        <dbReference type="Proteomes" id="UP000467700"/>
    </source>
</evidence>
<dbReference type="PANTHER" id="PTHR48100">
    <property type="entry name" value="BROAD-SPECIFICITY PHOSPHATASE YOR283W-RELATED"/>
    <property type="match status" value="1"/>
</dbReference>
<organism evidence="1 2">
    <name type="scientific">Cyclocybe aegerita</name>
    <name type="common">Black poplar mushroom</name>
    <name type="synonym">Agrocybe aegerita</name>
    <dbReference type="NCBI Taxonomy" id="1973307"/>
    <lineage>
        <taxon>Eukaryota</taxon>
        <taxon>Fungi</taxon>
        <taxon>Dikarya</taxon>
        <taxon>Basidiomycota</taxon>
        <taxon>Agaricomycotina</taxon>
        <taxon>Agaricomycetes</taxon>
        <taxon>Agaricomycetidae</taxon>
        <taxon>Agaricales</taxon>
        <taxon>Agaricineae</taxon>
        <taxon>Bolbitiaceae</taxon>
        <taxon>Cyclocybe</taxon>
    </lineage>
</organism>
<protein>
    <recommendedName>
        <fullName evidence="3">Phosphoglycerate mutase</fullName>
    </recommendedName>
</protein>
<evidence type="ECO:0008006" key="3">
    <source>
        <dbReference type="Google" id="ProtNLM"/>
    </source>
</evidence>
<accession>A0A8S0WAV8</accession>
<dbReference type="CDD" id="cd07067">
    <property type="entry name" value="HP_PGM_like"/>
    <property type="match status" value="1"/>
</dbReference>
<dbReference type="SMART" id="SM00855">
    <property type="entry name" value="PGAM"/>
    <property type="match status" value="1"/>
</dbReference>
<keyword evidence="2" id="KW-1185">Reference proteome</keyword>
<dbReference type="Gene3D" id="3.40.50.1240">
    <property type="entry name" value="Phosphoglycerate mutase-like"/>
    <property type="match status" value="1"/>
</dbReference>
<reference evidence="1 2" key="1">
    <citation type="submission" date="2020-01" db="EMBL/GenBank/DDBJ databases">
        <authorList>
            <person name="Gupta K D."/>
        </authorList>
    </citation>
    <scope>NUCLEOTIDE SEQUENCE [LARGE SCALE GENOMIC DNA]</scope>
</reference>
<dbReference type="OrthoDB" id="496981at2759"/>
<dbReference type="InterPro" id="IPR050275">
    <property type="entry name" value="PGM_Phosphatase"/>
</dbReference>
<name>A0A8S0WAV8_CYCAE</name>
<dbReference type="AlphaFoldDB" id="A0A8S0WAV8"/>
<dbReference type="Proteomes" id="UP000467700">
    <property type="component" value="Unassembled WGS sequence"/>
</dbReference>
<gene>
    <name evidence="1" type="ORF">AAE3_LOCUS11366</name>
</gene>
<dbReference type="Pfam" id="PF00300">
    <property type="entry name" value="His_Phos_1"/>
    <property type="match status" value="1"/>
</dbReference>
<dbReference type="InterPro" id="IPR029033">
    <property type="entry name" value="His_PPase_superfam"/>
</dbReference>